<dbReference type="Proteomes" id="UP000199413">
    <property type="component" value="Unassembled WGS sequence"/>
</dbReference>
<proteinExistence type="predicted"/>
<dbReference type="NCBIfam" id="TIGR03544">
    <property type="entry name" value="DivI1A_domain"/>
    <property type="match status" value="1"/>
</dbReference>
<gene>
    <name evidence="2" type="ORF">GA0070624_1952</name>
</gene>
<dbReference type="InterPro" id="IPR019933">
    <property type="entry name" value="DivIVA_domain"/>
</dbReference>
<dbReference type="OrthoDB" id="3403153at2"/>
<evidence type="ECO:0000313" key="2">
    <source>
        <dbReference type="EMBL" id="SCL20254.1"/>
    </source>
</evidence>
<evidence type="ECO:0000256" key="1">
    <source>
        <dbReference type="SAM" id="Phobius"/>
    </source>
</evidence>
<sequence length="255" mass="28217">MELRRSRSFLVGGIAMLAFGVFMLLYGRADDWFHVVGSLIISGLSLLIGGGLAFYGLRPFRLRIGPEGLTVRLPGVNRLVPWAEIDAIILDQPLPVFVGRKTPSPLLLLVPSSRSTLDRPLTHRSPLDDRPCLVLLDLEVVRQSTSAVAAGLARFGGTRFTDFRQVTRQRFDSPDFTIGLHGYAPARVDHLIKRGQAALISDVLLERYGAKAVIDQAREDLPIASRGYDREQVDAFLEELSAALARWDEDKREAG</sequence>
<dbReference type="AlphaFoldDB" id="A0A1C6RT99"/>
<reference evidence="3" key="1">
    <citation type="submission" date="2016-06" db="EMBL/GenBank/DDBJ databases">
        <authorList>
            <person name="Varghese N."/>
            <person name="Submissions Spin"/>
        </authorList>
    </citation>
    <scope>NUCLEOTIDE SEQUENCE [LARGE SCALE GENOMIC DNA]</scope>
    <source>
        <strain evidence="3">DSM 45431</strain>
    </source>
</reference>
<organism evidence="2 3">
    <name type="scientific">Micromonospora rhizosphaerae</name>
    <dbReference type="NCBI Taxonomy" id="568872"/>
    <lineage>
        <taxon>Bacteria</taxon>
        <taxon>Bacillati</taxon>
        <taxon>Actinomycetota</taxon>
        <taxon>Actinomycetes</taxon>
        <taxon>Micromonosporales</taxon>
        <taxon>Micromonosporaceae</taxon>
        <taxon>Micromonospora</taxon>
    </lineage>
</organism>
<keyword evidence="1" id="KW-0472">Membrane</keyword>
<protein>
    <submittedName>
        <fullName evidence="2">DivIVA domain-containing protein</fullName>
    </submittedName>
</protein>
<feature type="transmembrane region" description="Helical" evidence="1">
    <location>
        <begin position="9"/>
        <end position="26"/>
    </location>
</feature>
<dbReference type="EMBL" id="FMHV01000002">
    <property type="protein sequence ID" value="SCL20254.1"/>
    <property type="molecule type" value="Genomic_DNA"/>
</dbReference>
<feature type="transmembrane region" description="Helical" evidence="1">
    <location>
        <begin position="32"/>
        <end position="55"/>
    </location>
</feature>
<accession>A0A1C6RT99</accession>
<keyword evidence="1" id="KW-0812">Transmembrane</keyword>
<name>A0A1C6RT99_9ACTN</name>
<keyword evidence="3" id="KW-1185">Reference proteome</keyword>
<keyword evidence="1" id="KW-1133">Transmembrane helix</keyword>
<evidence type="ECO:0000313" key="3">
    <source>
        <dbReference type="Proteomes" id="UP000199413"/>
    </source>
</evidence>